<dbReference type="InterPro" id="IPR001810">
    <property type="entry name" value="F-box_dom"/>
</dbReference>
<dbReference type="OrthoDB" id="616263at2759"/>
<dbReference type="RefSeq" id="NP_507449.1">
    <property type="nucleotide sequence ID" value="NM_075048.3"/>
</dbReference>
<gene>
    <name evidence="2 4" type="primary">fbxa-171</name>
    <name evidence="4" type="ORF">C38D9.1</name>
    <name evidence="2" type="ORF">CELE_C38D9.1</name>
</gene>
<dbReference type="EMBL" id="BX284605">
    <property type="protein sequence ID" value="CAB03947.1"/>
    <property type="molecule type" value="Genomic_DNA"/>
</dbReference>
<dbReference type="AlphaFoldDB" id="Q9XVC5"/>
<dbReference type="IntAct" id="Q9XVC5">
    <property type="interactions" value="9"/>
</dbReference>
<dbReference type="InterPro" id="IPR002900">
    <property type="entry name" value="DUF38/FTH_CAE_spp"/>
</dbReference>
<dbReference type="WormBase" id="C38D9.1">
    <property type="protein sequence ID" value="CE19727"/>
    <property type="gene ID" value="WBGene00008009"/>
    <property type="gene designation" value="fbxa-171"/>
</dbReference>
<dbReference type="PIR" id="T19831">
    <property type="entry name" value="T19831"/>
</dbReference>
<name>Q9XVC5_CAEEL</name>
<dbReference type="GeneID" id="183312"/>
<sequence>MTSTAQKPYSKTFIRSCIFYEVLQKKTVNEAYETICNTLKEKIAYKEFEYWFHRFYNGNHDLQDDNRQIEVRNSNDLRCSINPPSDVPHKISEKEWCRKFVEYFNGEPQEPSLQNMPEKVWNEICAKMELCDRFVARKVSRILRDKIDQQEFHFNAMGICFEKDEARLFLNERTVNYCPVPNGCTIIYENRKIQIKGTDYRKIALQDFNTVVTKDARTFSVLFEAQMSEQIRENIFNDVLNVLRSMNKLRVRKLVCELKNEEIDAILPYFEPKTLEVVHFFASSTDGHSTKLMDTVQLKNAKALIFDSDTCSMNIEKFFHLAYFDVTVDLFAKDDAIKIRDILMKSDTFKYANFESDDFDPIEIANVFVPGYQSNQWPIINYTRHNKKFLLKITPNSFQVKRII</sequence>
<proteinExistence type="predicted"/>
<dbReference type="InterPro" id="IPR040161">
    <property type="entry name" value="FB224"/>
</dbReference>
<dbReference type="PANTHER" id="PTHR23015">
    <property type="entry name" value="UNCHARACTERIZED C.ELEGANS PROTEIN"/>
    <property type="match status" value="1"/>
</dbReference>
<dbReference type="SMART" id="SM00256">
    <property type="entry name" value="FBOX"/>
    <property type="match status" value="1"/>
</dbReference>
<reference evidence="2 3" key="1">
    <citation type="journal article" date="1998" name="Science">
        <title>Genome sequence of the nematode C. elegans: a platform for investigating biology.</title>
        <authorList>
            <consortium name="The C. elegans sequencing consortium"/>
            <person name="Sulson J.E."/>
            <person name="Waterston R."/>
        </authorList>
    </citation>
    <scope>NUCLEOTIDE SEQUENCE [LARGE SCALE GENOMIC DNA]</scope>
    <source>
        <strain evidence="2 3">Bristol N2</strain>
    </source>
</reference>
<evidence type="ECO:0000313" key="3">
    <source>
        <dbReference type="Proteomes" id="UP000001940"/>
    </source>
</evidence>
<dbReference type="CTD" id="183312"/>
<dbReference type="AGR" id="WB:WBGene00008009"/>
<dbReference type="PANTHER" id="PTHR23015:SF4">
    <property type="entry name" value="DUF38 DOMAIN-CONTAINING PROTEIN-RELATED"/>
    <property type="match status" value="1"/>
</dbReference>
<protein>
    <submittedName>
        <fullName evidence="2">F-box domain-containing protein</fullName>
    </submittedName>
</protein>
<dbReference type="HOGENOM" id="CLU_030831_3_2_1"/>
<accession>Q9XVC5</accession>
<dbReference type="InterPro" id="IPR041426">
    <property type="entry name" value="Mos1_HTH"/>
</dbReference>
<dbReference type="PhylomeDB" id="Q9XVC5"/>
<organism evidence="2 3">
    <name type="scientific">Caenorhabditis elegans</name>
    <dbReference type="NCBI Taxonomy" id="6239"/>
    <lineage>
        <taxon>Eukaryota</taxon>
        <taxon>Metazoa</taxon>
        <taxon>Ecdysozoa</taxon>
        <taxon>Nematoda</taxon>
        <taxon>Chromadorea</taxon>
        <taxon>Rhabditida</taxon>
        <taxon>Rhabditina</taxon>
        <taxon>Rhabditomorpha</taxon>
        <taxon>Rhabditoidea</taxon>
        <taxon>Rhabditidae</taxon>
        <taxon>Peloderinae</taxon>
        <taxon>Caenorhabditis</taxon>
    </lineage>
</organism>
<dbReference type="CDD" id="cd22150">
    <property type="entry name" value="F-box_CeFBXA-like"/>
    <property type="match status" value="1"/>
</dbReference>
<dbReference type="InParanoid" id="Q9XVC5"/>
<dbReference type="OMA" id="ISEKEWC"/>
<feature type="domain" description="F-box" evidence="1">
    <location>
        <begin position="116"/>
        <end position="156"/>
    </location>
</feature>
<dbReference type="Pfam" id="PF01827">
    <property type="entry name" value="FTH"/>
    <property type="match status" value="1"/>
</dbReference>
<dbReference type="Pfam" id="PF17906">
    <property type="entry name" value="HTH_48"/>
    <property type="match status" value="1"/>
</dbReference>
<evidence type="ECO:0000313" key="2">
    <source>
        <dbReference type="EMBL" id="CAB03947.1"/>
    </source>
</evidence>
<dbReference type="Gene3D" id="1.10.10.1450">
    <property type="match status" value="1"/>
</dbReference>
<dbReference type="Pfam" id="PF00646">
    <property type="entry name" value="F-box"/>
    <property type="match status" value="1"/>
</dbReference>
<dbReference type="Proteomes" id="UP000001940">
    <property type="component" value="Chromosome V"/>
</dbReference>
<dbReference type="FunCoup" id="Q9XVC5">
    <property type="interactions" value="105"/>
</dbReference>
<dbReference type="KEGG" id="cel:CELE_C38D9.1"/>
<evidence type="ECO:0000259" key="1">
    <source>
        <dbReference type="SMART" id="SM00256"/>
    </source>
</evidence>
<dbReference type="PaxDb" id="6239-C38D9.1"/>
<evidence type="ECO:0000313" key="4">
    <source>
        <dbReference type="WormBase" id="C38D9.1"/>
    </source>
</evidence>
<keyword evidence="3" id="KW-1185">Reference proteome</keyword>
<dbReference type="UCSC" id="C38D9.1">
    <property type="organism name" value="c. elegans"/>
</dbReference>